<protein>
    <recommendedName>
        <fullName evidence="3">EF-hand domain-containing protein</fullName>
    </recommendedName>
</protein>
<evidence type="ECO:0008006" key="3">
    <source>
        <dbReference type="Google" id="ProtNLM"/>
    </source>
</evidence>
<keyword evidence="1" id="KW-0378">Hydrolase</keyword>
<dbReference type="Gene3D" id="1.10.530.10">
    <property type="match status" value="1"/>
</dbReference>
<dbReference type="Proteomes" id="UP000002069">
    <property type="component" value="Chromosome"/>
</dbReference>
<dbReference type="InterPro" id="IPR023346">
    <property type="entry name" value="Lysozyme-like_dom_sf"/>
</dbReference>
<reference evidence="1 2" key="1">
    <citation type="journal article" date="2010" name="J. Bacteriol.">
        <title>Complete Genome Sequence of Cronobacter turicensis LMG 23827, a foodborne pathogen causing deaths in neonates.</title>
        <authorList>
            <person name="Stephan R."/>
            <person name="Lehner A."/>
            <person name="Tischler P."/>
            <person name="Rattei T."/>
        </authorList>
    </citation>
    <scope>NUCLEOTIDE SEQUENCE [LARGE SCALE GENOMIC DNA]</scope>
    <source>
        <strain evidence="2">DSM 18703 / CCUG 55852 / LMG 23827 / z3032</strain>
    </source>
</reference>
<sequence length="887" mass="99680">MIDIERAIATLNKNAEILARKYKYGNGQCARYVKAALISGGASSAGSDINAAKDYGAWLESIGFEADKSATTVNTGGVYSVSSQRAGDVVVIQNAPGHPHGHMTMFNGTSWVSDYVQDKGFYPAQVYRDQNTKYVLYHYKDSGSENMPENSSQKSIINICYPIRKESGQEFNHTDEILAHLEGESTGFFLIGRNGMWHGGIHITDATTPWCALSGNGAGETAQYNGQHAVRCMADGEVVAYRLCKNYIPVSGITGPLSVSGSFVLVRHYIQPGKTEKSGLHFYTLYMHLAPYCAYPQDSKLMKVADGQHINAYIDDTLLWCVRLLPGGTRVSWDKTDAAATQKAKNGRQYARVTLVDGLEGNPALSAGDSVWVVCDRGNLVPEYEGPVRPAWWAPLMASAKDKMQFDDVVCVNEPFAIAAGAPVGHLGFVQAPTDAGKESRYQVHIECLSADDNLETFLTNPEAAGKDNPLYIRCTPGLALYQHDVNTGFIKTADNTKEDTLLLLSQVPVETGGTRDKPEQYYHFPEGFVLKGETSPEQLSQYDLGKLGFTVMKDTPESFVHLDGKKQPKGLVRQLYEKLLEVSQKDRRVSNALDPHNYRRLLNKIDSNRDGLYSPDEYRRAVHNPSYRDTLYKTIVMHPSDWYYRSDEDMWAGFIKTLEKYAPDWVPYTQQFTDRLCWMQELKKLKLGPVLWHMHPLMFLGSFIKRDKIIWMKKFTEKFGVIKAEAFRSKLLEVSKELNIDPNYIMACIALETGKTFRTDIKNPGSSATGLIQFMDDTAKDLGTSTHKLRLMNHVEQMEYVKKYFKMQADNVGVPTEKWTLEDVYYSIFRPKTILLGPNDIVYETSDGDYYSKNLYHDRNNDGKITKNEIAENIRINYKLGIPEAG</sequence>
<dbReference type="HOGENOM" id="CLU_008430_0_0_6"/>
<evidence type="ECO:0000313" key="2">
    <source>
        <dbReference type="Proteomes" id="UP000002069"/>
    </source>
</evidence>
<dbReference type="PATRIC" id="fig|693216.3.peg.1840"/>
<dbReference type="PROSITE" id="PS00018">
    <property type="entry name" value="EF_HAND_1"/>
    <property type="match status" value="1"/>
</dbReference>
<dbReference type="Gene3D" id="3.90.1720.10">
    <property type="entry name" value="endopeptidase domain like (from Nostoc punctiforme)"/>
    <property type="match status" value="1"/>
</dbReference>
<dbReference type="EMBL" id="FN543093">
    <property type="protein sequence ID" value="CBA30486.1"/>
    <property type="molecule type" value="Genomic_DNA"/>
</dbReference>
<reference evidence="2" key="2">
    <citation type="journal article" date="2011" name="J. Bacteriol.">
        <title>Complete genome sequence of Cronobacter turicensis LMG 23827, a food-borne pathogen causing deaths in neonates.</title>
        <authorList>
            <person name="Stephan R."/>
            <person name="Lehner A."/>
            <person name="Tischler P."/>
            <person name="Rattei T."/>
        </authorList>
    </citation>
    <scope>NUCLEOTIDE SEQUENCE [LARGE SCALE GENOMIC DNA]</scope>
    <source>
        <strain evidence="2">DSM 18703 / CCUG 55852 / LMG 23827 / z3032</strain>
    </source>
</reference>
<dbReference type="GO" id="GO:0016798">
    <property type="term" value="F:hydrolase activity, acting on glycosyl bonds"/>
    <property type="evidence" value="ECO:0007669"/>
    <property type="project" value="UniProtKB-KW"/>
</dbReference>
<dbReference type="AlphaFoldDB" id="C9Y2Y9"/>
<dbReference type="SUPFAM" id="SSF53955">
    <property type="entry name" value="Lysozyme-like"/>
    <property type="match status" value="1"/>
</dbReference>
<evidence type="ECO:0000313" key="1">
    <source>
        <dbReference type="EMBL" id="CBA30486.1"/>
    </source>
</evidence>
<proteinExistence type="predicted"/>
<name>C9Y2Y9_CROTZ</name>
<accession>C9Y2Y9</accession>
<dbReference type="KEGG" id="ctu:CTU_19400"/>
<gene>
    <name evidence="1" type="ordered locus">Ctu_19400</name>
</gene>
<keyword evidence="1" id="KW-0326">Glycosidase</keyword>
<keyword evidence="2" id="KW-1185">Reference proteome</keyword>
<organism evidence="1 2">
    <name type="scientific">Cronobacter turicensis (strain DSM 18703 / CCUG 55852 / LMG 23827 / z3032)</name>
    <dbReference type="NCBI Taxonomy" id="693216"/>
    <lineage>
        <taxon>Bacteria</taxon>
        <taxon>Pseudomonadati</taxon>
        <taxon>Pseudomonadota</taxon>
        <taxon>Gammaproteobacteria</taxon>
        <taxon>Enterobacterales</taxon>
        <taxon>Enterobacteriaceae</taxon>
        <taxon>Cronobacter</taxon>
    </lineage>
</organism>
<dbReference type="InterPro" id="IPR018247">
    <property type="entry name" value="EF_Hand_1_Ca_BS"/>
</dbReference>